<dbReference type="Gene3D" id="1.10.405.10">
    <property type="entry name" value="Guanine Nucleotide Dissociation Inhibitor, domain 1"/>
    <property type="match status" value="1"/>
</dbReference>
<dbReference type="PRINTS" id="PR00757">
    <property type="entry name" value="AMINEOXDASEF"/>
</dbReference>
<dbReference type="GO" id="GO:0016491">
    <property type="term" value="F:oxidoreductase activity"/>
    <property type="evidence" value="ECO:0007669"/>
    <property type="project" value="UniProtKB-KW"/>
</dbReference>
<evidence type="ECO:0000256" key="1">
    <source>
        <dbReference type="ARBA" id="ARBA00001974"/>
    </source>
</evidence>
<evidence type="ECO:0000256" key="3">
    <source>
        <dbReference type="ARBA" id="ARBA00023002"/>
    </source>
</evidence>
<gene>
    <name evidence="6" type="ORF">ENS64_15475</name>
</gene>
<proteinExistence type="inferred from homology"/>
<feature type="domain" description="Amine oxidase" evidence="5">
    <location>
        <begin position="109"/>
        <end position="534"/>
    </location>
</feature>
<organism evidence="6">
    <name type="scientific">Schlesneria paludicola</name>
    <dbReference type="NCBI Taxonomy" id="360056"/>
    <lineage>
        <taxon>Bacteria</taxon>
        <taxon>Pseudomonadati</taxon>
        <taxon>Planctomycetota</taxon>
        <taxon>Planctomycetia</taxon>
        <taxon>Planctomycetales</taxon>
        <taxon>Planctomycetaceae</taxon>
        <taxon>Schlesneria</taxon>
    </lineage>
</organism>
<dbReference type="SUPFAM" id="SSF51905">
    <property type="entry name" value="FAD/NAD(P)-binding domain"/>
    <property type="match status" value="1"/>
</dbReference>
<evidence type="ECO:0000256" key="4">
    <source>
        <dbReference type="PIRSR" id="PIRSR601613-1"/>
    </source>
</evidence>
<dbReference type="PANTHER" id="PTHR43563:SF1">
    <property type="entry name" value="AMINE OXIDASE [FLAVIN-CONTAINING] B"/>
    <property type="match status" value="1"/>
</dbReference>
<dbReference type="EMBL" id="DSVQ01000018">
    <property type="protein sequence ID" value="HGT40643.1"/>
    <property type="molecule type" value="Genomic_DNA"/>
</dbReference>
<dbReference type="InterPro" id="IPR002937">
    <property type="entry name" value="Amino_oxidase"/>
</dbReference>
<keyword evidence="3" id="KW-0560">Oxidoreductase</keyword>
<comment type="caution">
    <text evidence="6">The sequence shown here is derived from an EMBL/GenBank/DDBJ whole genome shotgun (WGS) entry which is preliminary data.</text>
</comment>
<comment type="cofactor">
    <cofactor evidence="1">
        <name>FAD</name>
        <dbReference type="ChEBI" id="CHEBI:57692"/>
    </cofactor>
</comment>
<dbReference type="AlphaFoldDB" id="A0A7C4QR36"/>
<dbReference type="Gene3D" id="3.50.50.60">
    <property type="entry name" value="FAD/NAD(P)-binding domain"/>
    <property type="match status" value="1"/>
</dbReference>
<accession>A0A7C4QR36</accession>
<dbReference type="InterPro" id="IPR036188">
    <property type="entry name" value="FAD/NAD-bd_sf"/>
</dbReference>
<sequence length="535" mass="58036">MQLLLYVPYQRPLGPWVEADGTCQCTVSRLGFGIQLERCLGCGHPEVDFSVPRAEIDRWLGIRRSKLRLSRRKAMQLAAAAASCLLSSQPASARRRRGGRRVLIVGAGFSGLACAHELLSAGCEVQVFEARRRVGGRVLSFHDLVKGKTVEGGGELLGSNHPTVLAYAEQFGLEFLNVPDDVADHPAPVEIGGRRLTAGEIAATAGEIDRACAQMTDDARAVDPDAPWRTPGAVDLDRRSTGEWISRLDISELARKLLASQFTADNSVAVARQSYLGNLSQVRGGGLERYWDESEVYRCRGGNQQFATKLAEAIGSERIHLGCPITRIAMTDARAILGDASGKMWEGDEVVLTVPPSTWRNINFAPKLPDVLTPQMGAAVKYLVAVDGPFWTKHGLPPSAHSDGLLSYVWWGTAAQPHDPPGEALVSFTGGPAAMTWAQMPPADREARYAELLEGFFPGYRTARGEHRFMNWVGDPWTLAGYSFPAPGQVTAQGPLLQQGIGRLHFAGEHTCYQFVGYMEGALHSGAALARRLLA</sequence>
<reference evidence="6" key="1">
    <citation type="journal article" date="2020" name="mSystems">
        <title>Genome- and Community-Level Interaction Insights into Carbon Utilization and Element Cycling Functions of Hydrothermarchaeota in Hydrothermal Sediment.</title>
        <authorList>
            <person name="Zhou Z."/>
            <person name="Liu Y."/>
            <person name="Xu W."/>
            <person name="Pan J."/>
            <person name="Luo Z.H."/>
            <person name="Li M."/>
        </authorList>
    </citation>
    <scope>NUCLEOTIDE SEQUENCE [LARGE SCALE GENOMIC DNA]</scope>
    <source>
        <strain evidence="6">SpSt-508</strain>
    </source>
</reference>
<feature type="binding site" evidence="4">
    <location>
        <begin position="129"/>
        <end position="130"/>
    </location>
    <ligand>
        <name>FAD</name>
        <dbReference type="ChEBI" id="CHEBI:57692"/>
    </ligand>
</feature>
<dbReference type="PANTHER" id="PTHR43563">
    <property type="entry name" value="AMINE OXIDASE"/>
    <property type="match status" value="1"/>
</dbReference>
<dbReference type="Gene3D" id="3.90.660.10">
    <property type="match status" value="1"/>
</dbReference>
<evidence type="ECO:0000259" key="5">
    <source>
        <dbReference type="Pfam" id="PF01593"/>
    </source>
</evidence>
<dbReference type="InterPro" id="IPR050703">
    <property type="entry name" value="Flavin_MAO"/>
</dbReference>
<evidence type="ECO:0000256" key="2">
    <source>
        <dbReference type="ARBA" id="ARBA00005995"/>
    </source>
</evidence>
<evidence type="ECO:0000313" key="6">
    <source>
        <dbReference type="EMBL" id="HGT40643.1"/>
    </source>
</evidence>
<protein>
    <submittedName>
        <fullName evidence="6">FAD-dependent oxidoreductase</fullName>
    </submittedName>
</protein>
<dbReference type="SUPFAM" id="SSF54373">
    <property type="entry name" value="FAD-linked reductases, C-terminal domain"/>
    <property type="match status" value="1"/>
</dbReference>
<dbReference type="Pfam" id="PF01593">
    <property type="entry name" value="Amino_oxidase"/>
    <property type="match status" value="1"/>
</dbReference>
<dbReference type="InterPro" id="IPR001613">
    <property type="entry name" value="Flavin_amine_oxidase"/>
</dbReference>
<comment type="similarity">
    <text evidence="2">Belongs to the flavin monoamine oxidase family.</text>
</comment>
<feature type="binding site" evidence="4">
    <location>
        <position position="428"/>
    </location>
    <ligand>
        <name>substrate</name>
    </ligand>
</feature>
<name>A0A7C4QR36_9PLAN</name>
<feature type="binding site" evidence="4">
    <location>
        <position position="110"/>
    </location>
    <ligand>
        <name>FAD</name>
        <dbReference type="ChEBI" id="CHEBI:57692"/>
    </ligand>
</feature>